<evidence type="ECO:0000313" key="4">
    <source>
        <dbReference type="Proteomes" id="UP001595909"/>
    </source>
</evidence>
<dbReference type="EMBL" id="JBHSIM010000004">
    <property type="protein sequence ID" value="MFC4831407.1"/>
    <property type="molecule type" value="Genomic_DNA"/>
</dbReference>
<accession>A0ABV9RDY0</accession>
<keyword evidence="2" id="KW-1133">Transmembrane helix</keyword>
<evidence type="ECO:0000313" key="3">
    <source>
        <dbReference type="EMBL" id="MFC4831407.1"/>
    </source>
</evidence>
<comment type="caution">
    <text evidence="3">The sequence shown here is derived from an EMBL/GenBank/DDBJ whole genome shotgun (WGS) entry which is preliminary data.</text>
</comment>
<gene>
    <name evidence="3" type="ORF">ACFPEL_03185</name>
</gene>
<keyword evidence="4" id="KW-1185">Reference proteome</keyword>
<evidence type="ECO:0000256" key="2">
    <source>
        <dbReference type="SAM" id="Phobius"/>
    </source>
</evidence>
<protein>
    <submittedName>
        <fullName evidence="3">Uncharacterized protein</fullName>
    </submittedName>
</protein>
<feature type="region of interest" description="Disordered" evidence="1">
    <location>
        <begin position="1"/>
        <end position="81"/>
    </location>
</feature>
<keyword evidence="2" id="KW-0472">Membrane</keyword>
<feature type="compositionally biased region" description="Low complexity" evidence="1">
    <location>
        <begin position="217"/>
        <end position="237"/>
    </location>
</feature>
<feature type="region of interest" description="Disordered" evidence="1">
    <location>
        <begin position="97"/>
        <end position="166"/>
    </location>
</feature>
<organism evidence="3 4">
    <name type="scientific">Actinomycetospora chibensis</name>
    <dbReference type="NCBI Taxonomy" id="663606"/>
    <lineage>
        <taxon>Bacteria</taxon>
        <taxon>Bacillati</taxon>
        <taxon>Actinomycetota</taxon>
        <taxon>Actinomycetes</taxon>
        <taxon>Pseudonocardiales</taxon>
        <taxon>Pseudonocardiaceae</taxon>
        <taxon>Actinomycetospora</taxon>
    </lineage>
</organism>
<name>A0ABV9RDY0_9PSEU</name>
<feature type="region of interest" description="Disordered" evidence="1">
    <location>
        <begin position="217"/>
        <end position="258"/>
    </location>
</feature>
<evidence type="ECO:0000256" key="1">
    <source>
        <dbReference type="SAM" id="MobiDB-lite"/>
    </source>
</evidence>
<dbReference type="RefSeq" id="WP_274192418.1">
    <property type="nucleotide sequence ID" value="NZ_BAABHN010000004.1"/>
</dbReference>
<sequence length="258" mass="25681">MSRHRAATARAAAPPPTPATPTDRTDLEQLVPRQGIGEQHPSGPLPRAGRSRSERRSGARTGETRIQQPRPDPALVDPPTSPLDLAAIALAAARVRQSGLPPTGSSPAATGGGAVPRTAADRRPDAGPTTGGTPRPAFPAAVPSALAPPTPSHPVQAVGRRDLGRRRVTLPTRTAGALALVGALAGGGVAVVGGGAVLAADRTPTTGEFRTPDVADAAAVAAARPSESGSGSDSGSQHGDGGRHRAASQDDDSSSGGY</sequence>
<feature type="transmembrane region" description="Helical" evidence="2">
    <location>
        <begin position="175"/>
        <end position="200"/>
    </location>
</feature>
<dbReference type="Proteomes" id="UP001595909">
    <property type="component" value="Unassembled WGS sequence"/>
</dbReference>
<proteinExistence type="predicted"/>
<reference evidence="4" key="1">
    <citation type="journal article" date="2019" name="Int. J. Syst. Evol. Microbiol.">
        <title>The Global Catalogue of Microorganisms (GCM) 10K type strain sequencing project: providing services to taxonomists for standard genome sequencing and annotation.</title>
        <authorList>
            <consortium name="The Broad Institute Genomics Platform"/>
            <consortium name="The Broad Institute Genome Sequencing Center for Infectious Disease"/>
            <person name="Wu L."/>
            <person name="Ma J."/>
        </authorList>
    </citation>
    <scope>NUCLEOTIDE SEQUENCE [LARGE SCALE GENOMIC DNA]</scope>
    <source>
        <strain evidence="4">CCUG 50347</strain>
    </source>
</reference>
<feature type="compositionally biased region" description="Acidic residues" evidence="1">
    <location>
        <begin position="249"/>
        <end position="258"/>
    </location>
</feature>
<keyword evidence="2" id="KW-0812">Transmembrane</keyword>